<dbReference type="EMBL" id="CADCXU010032277">
    <property type="protein sequence ID" value="CAB0018147.1"/>
    <property type="molecule type" value="Genomic_DNA"/>
</dbReference>
<feature type="region of interest" description="Disordered" evidence="1">
    <location>
        <begin position="95"/>
        <end position="116"/>
    </location>
</feature>
<name>A0A6H5HT56_9HEMI</name>
<protein>
    <submittedName>
        <fullName evidence="2">Uncharacterized protein</fullName>
    </submittedName>
</protein>
<gene>
    <name evidence="2" type="ORF">NTEN_LOCUS22056</name>
</gene>
<keyword evidence="3" id="KW-1185">Reference proteome</keyword>
<sequence>MEVIKFKNSAMNREVVLSTHHWLNLRNFRRKLRIFVCWTLPYCTSGFPTHRTARNKPVLEQTGWRLRLRKVNLVMYSIYRLSLVVGVSAEFQATESTHGTGSSLGGFSRYSSGEHE</sequence>
<proteinExistence type="predicted"/>
<accession>A0A6H5HT56</accession>
<dbReference type="Proteomes" id="UP000479000">
    <property type="component" value="Unassembled WGS sequence"/>
</dbReference>
<evidence type="ECO:0000256" key="1">
    <source>
        <dbReference type="SAM" id="MobiDB-lite"/>
    </source>
</evidence>
<dbReference type="AlphaFoldDB" id="A0A6H5HT56"/>
<evidence type="ECO:0000313" key="2">
    <source>
        <dbReference type="EMBL" id="CAB0018147.1"/>
    </source>
</evidence>
<evidence type="ECO:0000313" key="3">
    <source>
        <dbReference type="Proteomes" id="UP000479000"/>
    </source>
</evidence>
<reference evidence="2 3" key="1">
    <citation type="submission" date="2020-02" db="EMBL/GenBank/DDBJ databases">
        <authorList>
            <person name="Ferguson B K."/>
        </authorList>
    </citation>
    <scope>NUCLEOTIDE SEQUENCE [LARGE SCALE GENOMIC DNA]</scope>
</reference>
<organism evidence="2 3">
    <name type="scientific">Nesidiocoris tenuis</name>
    <dbReference type="NCBI Taxonomy" id="355587"/>
    <lineage>
        <taxon>Eukaryota</taxon>
        <taxon>Metazoa</taxon>
        <taxon>Ecdysozoa</taxon>
        <taxon>Arthropoda</taxon>
        <taxon>Hexapoda</taxon>
        <taxon>Insecta</taxon>
        <taxon>Pterygota</taxon>
        <taxon>Neoptera</taxon>
        <taxon>Paraneoptera</taxon>
        <taxon>Hemiptera</taxon>
        <taxon>Heteroptera</taxon>
        <taxon>Panheteroptera</taxon>
        <taxon>Cimicomorpha</taxon>
        <taxon>Miridae</taxon>
        <taxon>Dicyphina</taxon>
        <taxon>Nesidiocoris</taxon>
    </lineage>
</organism>